<evidence type="ECO:0000313" key="2">
    <source>
        <dbReference type="Proteomes" id="UP001364617"/>
    </source>
</evidence>
<dbReference type="Proteomes" id="UP001364617">
    <property type="component" value="Unassembled WGS sequence"/>
</dbReference>
<organism evidence="1 2">
    <name type="scientific">Phoxinus phoxinus</name>
    <name type="common">Eurasian minnow</name>
    <dbReference type="NCBI Taxonomy" id="58324"/>
    <lineage>
        <taxon>Eukaryota</taxon>
        <taxon>Metazoa</taxon>
        <taxon>Chordata</taxon>
        <taxon>Craniata</taxon>
        <taxon>Vertebrata</taxon>
        <taxon>Euteleostomi</taxon>
        <taxon>Actinopterygii</taxon>
        <taxon>Neopterygii</taxon>
        <taxon>Teleostei</taxon>
        <taxon>Ostariophysi</taxon>
        <taxon>Cypriniformes</taxon>
        <taxon>Leuciscidae</taxon>
        <taxon>Phoxininae</taxon>
        <taxon>Phoxinus</taxon>
    </lineage>
</organism>
<evidence type="ECO:0000313" key="1">
    <source>
        <dbReference type="EMBL" id="KAK7151247.1"/>
    </source>
</evidence>
<protein>
    <submittedName>
        <fullName evidence="1">Uncharacterized protein</fullName>
    </submittedName>
</protein>
<proteinExistence type="predicted"/>
<sequence>MRTDVLSDGFILRLIEVGWHAVSPRVHGTLWPIYESQLWKSDRSMMPQRKMRISHASIADLHQGHSVFTAVWDSPSSLG</sequence>
<dbReference type="EMBL" id="JAYKXH010000012">
    <property type="protein sequence ID" value="KAK7151247.1"/>
    <property type="molecule type" value="Genomic_DNA"/>
</dbReference>
<dbReference type="AlphaFoldDB" id="A0AAN9H562"/>
<comment type="caution">
    <text evidence="1">The sequence shown here is derived from an EMBL/GenBank/DDBJ whole genome shotgun (WGS) entry which is preliminary data.</text>
</comment>
<accession>A0AAN9H562</accession>
<name>A0AAN9H562_9TELE</name>
<keyword evidence="2" id="KW-1185">Reference proteome</keyword>
<reference evidence="1 2" key="1">
    <citation type="submission" date="2024-02" db="EMBL/GenBank/DDBJ databases">
        <title>Chromosome-level genome assembly of the Eurasian Minnow (Phoxinus phoxinus).</title>
        <authorList>
            <person name="Oriowo T.O."/>
            <person name="Martin S."/>
            <person name="Stange M."/>
            <person name="Chrysostomakis Y."/>
            <person name="Brown T."/>
            <person name="Winkler S."/>
            <person name="Kukowka S."/>
            <person name="Myers E.W."/>
            <person name="Bohne A."/>
        </authorList>
    </citation>
    <scope>NUCLEOTIDE SEQUENCE [LARGE SCALE GENOMIC DNA]</scope>
    <source>
        <strain evidence="1">ZFMK-TIS-60720</strain>
        <tissue evidence="1">Whole Organism</tissue>
    </source>
</reference>
<gene>
    <name evidence="1" type="ORF">R3I93_012245</name>
</gene>